<accession>A0A162PXH4</accession>
<dbReference type="InterPro" id="IPR001387">
    <property type="entry name" value="Cro/C1-type_HTH"/>
</dbReference>
<dbReference type="SUPFAM" id="SSF47413">
    <property type="entry name" value="lambda repressor-like DNA-binding domains"/>
    <property type="match status" value="1"/>
</dbReference>
<dbReference type="GO" id="GO:0005829">
    <property type="term" value="C:cytosol"/>
    <property type="evidence" value="ECO:0007669"/>
    <property type="project" value="TreeGrafter"/>
</dbReference>
<dbReference type="Gene3D" id="1.10.260.40">
    <property type="entry name" value="lambda repressor-like DNA-binding domains"/>
    <property type="match status" value="1"/>
</dbReference>
<feature type="domain" description="HTH cro/C1-type" evidence="4">
    <location>
        <begin position="10"/>
        <end position="64"/>
    </location>
</feature>
<dbReference type="GO" id="GO:0003700">
    <property type="term" value="F:DNA-binding transcription factor activity"/>
    <property type="evidence" value="ECO:0007669"/>
    <property type="project" value="TreeGrafter"/>
</dbReference>
<evidence type="ECO:0000256" key="3">
    <source>
        <dbReference type="ARBA" id="ARBA00023163"/>
    </source>
</evidence>
<dbReference type="CDD" id="cd00093">
    <property type="entry name" value="HTH_XRE"/>
    <property type="match status" value="1"/>
</dbReference>
<evidence type="ECO:0000313" key="6">
    <source>
        <dbReference type="Proteomes" id="UP000077355"/>
    </source>
</evidence>
<name>A0A162PXH4_9BACL</name>
<evidence type="ECO:0000259" key="4">
    <source>
        <dbReference type="PROSITE" id="PS50943"/>
    </source>
</evidence>
<dbReference type="InterPro" id="IPR050807">
    <property type="entry name" value="TransReg_Diox_bact_type"/>
</dbReference>
<keyword evidence="2" id="KW-0238">DNA-binding</keyword>
<evidence type="ECO:0000256" key="1">
    <source>
        <dbReference type="ARBA" id="ARBA00023015"/>
    </source>
</evidence>
<dbReference type="EMBL" id="LVJI01000054">
    <property type="protein sequence ID" value="OAB40190.1"/>
    <property type="molecule type" value="Genomic_DNA"/>
</dbReference>
<keyword evidence="1" id="KW-0805">Transcription regulation</keyword>
<evidence type="ECO:0000256" key="2">
    <source>
        <dbReference type="ARBA" id="ARBA00023125"/>
    </source>
</evidence>
<evidence type="ECO:0000313" key="5">
    <source>
        <dbReference type="EMBL" id="OAB40190.1"/>
    </source>
</evidence>
<gene>
    <name evidence="5" type="ORF">PBAT_23015</name>
</gene>
<dbReference type="PANTHER" id="PTHR46797:SF23">
    <property type="entry name" value="HTH-TYPE TRANSCRIPTIONAL REGULATOR SUTR"/>
    <property type="match status" value="1"/>
</dbReference>
<dbReference type="InterPro" id="IPR010982">
    <property type="entry name" value="Lambda_DNA-bd_dom_sf"/>
</dbReference>
<dbReference type="OrthoDB" id="9814553at2"/>
<sequence>MDYIQLGSRLRKERLKHNFTQEKLAERIDVSHAYIGQIERGERSLTLETLIKLANQLDVTADELLHDSLKMNESHFIHKIIQLVHERSIDEQQMALNMLEVMFTHLDQMNSTSKDIIKDSMVVNS</sequence>
<dbReference type="Pfam" id="PF01381">
    <property type="entry name" value="HTH_3"/>
    <property type="match status" value="1"/>
</dbReference>
<protein>
    <submittedName>
        <fullName evidence="5">Transcriptional regulator</fullName>
    </submittedName>
</protein>
<comment type="caution">
    <text evidence="5">The sequence shown here is derived from an EMBL/GenBank/DDBJ whole genome shotgun (WGS) entry which is preliminary data.</text>
</comment>
<proteinExistence type="predicted"/>
<reference evidence="5 6" key="1">
    <citation type="submission" date="2016-03" db="EMBL/GenBank/DDBJ databases">
        <title>Draft genome sequence of Paenibacillus antarcticus CECT 5836.</title>
        <authorList>
            <person name="Shin S.-K."/>
            <person name="Yi H."/>
        </authorList>
    </citation>
    <scope>NUCLEOTIDE SEQUENCE [LARGE SCALE GENOMIC DNA]</scope>
    <source>
        <strain evidence="5 6">CECT 5836</strain>
    </source>
</reference>
<dbReference type="GO" id="GO:0003677">
    <property type="term" value="F:DNA binding"/>
    <property type="evidence" value="ECO:0007669"/>
    <property type="project" value="UniProtKB-KW"/>
</dbReference>
<keyword evidence="3" id="KW-0804">Transcription</keyword>
<dbReference type="Proteomes" id="UP000077355">
    <property type="component" value="Unassembled WGS sequence"/>
</dbReference>
<dbReference type="AlphaFoldDB" id="A0A162PXH4"/>
<dbReference type="PROSITE" id="PS50943">
    <property type="entry name" value="HTH_CROC1"/>
    <property type="match status" value="1"/>
</dbReference>
<keyword evidence="6" id="KW-1185">Reference proteome</keyword>
<dbReference type="PANTHER" id="PTHR46797">
    <property type="entry name" value="HTH-TYPE TRANSCRIPTIONAL REGULATOR"/>
    <property type="match status" value="1"/>
</dbReference>
<organism evidence="5 6">
    <name type="scientific">Paenibacillus antarcticus</name>
    <dbReference type="NCBI Taxonomy" id="253703"/>
    <lineage>
        <taxon>Bacteria</taxon>
        <taxon>Bacillati</taxon>
        <taxon>Bacillota</taxon>
        <taxon>Bacilli</taxon>
        <taxon>Bacillales</taxon>
        <taxon>Paenibacillaceae</taxon>
        <taxon>Paenibacillus</taxon>
    </lineage>
</organism>
<dbReference type="SMART" id="SM00530">
    <property type="entry name" value="HTH_XRE"/>
    <property type="match status" value="1"/>
</dbReference>
<dbReference type="RefSeq" id="WP_068653004.1">
    <property type="nucleotide sequence ID" value="NZ_CP043611.1"/>
</dbReference>